<dbReference type="AlphaFoldDB" id="A0A656Z8W6"/>
<evidence type="ECO:0000313" key="1">
    <source>
        <dbReference type="EMBL" id="KYB46146.1"/>
    </source>
</evidence>
<name>A0A656Z8W6_BRUAN</name>
<dbReference type="EMBL" id="LUAY01000808">
    <property type="protein sequence ID" value="KYB46146.1"/>
    <property type="molecule type" value="Genomic_DNA"/>
</dbReference>
<comment type="caution">
    <text evidence="1">The sequence shown here is derived from an EMBL/GenBank/DDBJ whole genome shotgun (WGS) entry which is preliminary data.</text>
</comment>
<sequence>MLYAERIGTGCILDIDLSLIANDCILATVELSGSACFNIFACLVTDGNKNRRVLGRDIEINDCALRSLGRTTWRVVSTLASSGRFEGSIEMALAS</sequence>
<accession>A0A656Z8W6</accession>
<proteinExistence type="predicted"/>
<organism evidence="1">
    <name type="scientific">Brucella anthropi</name>
    <name type="common">Ochrobactrum anthropi</name>
    <dbReference type="NCBI Taxonomy" id="529"/>
    <lineage>
        <taxon>Bacteria</taxon>
        <taxon>Pseudomonadati</taxon>
        <taxon>Pseudomonadota</taxon>
        <taxon>Alphaproteobacteria</taxon>
        <taxon>Hyphomicrobiales</taxon>
        <taxon>Brucellaceae</taxon>
        <taxon>Brucella/Ochrobactrum group</taxon>
        <taxon>Brucella</taxon>
    </lineage>
</organism>
<protein>
    <submittedName>
        <fullName evidence="1">Uncharacterized protein</fullName>
    </submittedName>
</protein>
<gene>
    <name evidence="1" type="ORF">AB664_25080</name>
</gene>
<reference evidence="1" key="1">
    <citation type="submission" date="2016-02" db="EMBL/GenBank/DDBJ databases">
        <title>Genomic sequences of Ochrobactrum anthropi.</title>
        <authorList>
            <person name="Chudasama K.S."/>
            <person name="Thaker V.S."/>
        </authorList>
    </citation>
    <scope>NUCLEOTIDE SEQUENCE [LARGE SCALE GENOMIC DNA]</scope>
    <source>
        <strain evidence="1">SUBG007</strain>
    </source>
</reference>